<proteinExistence type="predicted"/>
<name>A0A1G6QLV5_9BACT</name>
<dbReference type="EMBL" id="FMYP01000063">
    <property type="protein sequence ID" value="SDC93298.1"/>
    <property type="molecule type" value="Genomic_DNA"/>
</dbReference>
<dbReference type="Proteomes" id="UP000199452">
    <property type="component" value="Unassembled WGS sequence"/>
</dbReference>
<protein>
    <submittedName>
        <fullName evidence="1">Uncharacterized protein</fullName>
    </submittedName>
</protein>
<dbReference type="STRING" id="1640674.SAMN05216323_10637"/>
<sequence>MQKLNYIYDSDCQINTHNPLMKPYYLVLLLCLLAGVKSQDIHATPSPFIIETSDSLKSLNKMNKLRGLDSLNSLNGLNKLQDLDSLNSLNDMNKFQDLNSLNSLDSLSRLKDLNRLDSLKRLN</sequence>
<evidence type="ECO:0000313" key="1">
    <source>
        <dbReference type="EMBL" id="SDC93298.1"/>
    </source>
</evidence>
<accession>A0A1G6QLV5</accession>
<evidence type="ECO:0000313" key="2">
    <source>
        <dbReference type="Proteomes" id="UP000199452"/>
    </source>
</evidence>
<organism evidence="1 2">
    <name type="scientific">Williamwhitmania taraxaci</name>
    <dbReference type="NCBI Taxonomy" id="1640674"/>
    <lineage>
        <taxon>Bacteria</taxon>
        <taxon>Pseudomonadati</taxon>
        <taxon>Bacteroidota</taxon>
        <taxon>Bacteroidia</taxon>
        <taxon>Bacteroidales</taxon>
        <taxon>Williamwhitmaniaceae</taxon>
        <taxon>Williamwhitmania</taxon>
    </lineage>
</organism>
<gene>
    <name evidence="1" type="ORF">SAMN05216323_10637</name>
</gene>
<dbReference type="AlphaFoldDB" id="A0A1G6QLV5"/>
<keyword evidence="2" id="KW-1185">Reference proteome</keyword>
<reference evidence="1 2" key="1">
    <citation type="submission" date="2016-09" db="EMBL/GenBank/DDBJ databases">
        <authorList>
            <person name="Capua I."/>
            <person name="De Benedictis P."/>
            <person name="Joannis T."/>
            <person name="Lombin L.H."/>
            <person name="Cattoli G."/>
        </authorList>
    </citation>
    <scope>NUCLEOTIDE SEQUENCE [LARGE SCALE GENOMIC DNA]</scope>
    <source>
        <strain evidence="1 2">A7P-90m</strain>
    </source>
</reference>
<dbReference type="RefSeq" id="WP_125869880.1">
    <property type="nucleotide sequence ID" value="NZ_FMYP01000063.1"/>
</dbReference>